<keyword evidence="1" id="KW-1133">Transmembrane helix</keyword>
<dbReference type="EMBL" id="MN740318">
    <property type="protein sequence ID" value="QHT99912.1"/>
    <property type="molecule type" value="Genomic_DNA"/>
</dbReference>
<proteinExistence type="predicted"/>
<protein>
    <submittedName>
        <fullName evidence="2">Uncharacterized protein</fullName>
    </submittedName>
</protein>
<feature type="transmembrane region" description="Helical" evidence="1">
    <location>
        <begin position="240"/>
        <end position="261"/>
    </location>
</feature>
<evidence type="ECO:0000256" key="1">
    <source>
        <dbReference type="SAM" id="Phobius"/>
    </source>
</evidence>
<evidence type="ECO:0000313" key="2">
    <source>
        <dbReference type="EMBL" id="QHT99912.1"/>
    </source>
</evidence>
<organism evidence="2">
    <name type="scientific">viral metagenome</name>
    <dbReference type="NCBI Taxonomy" id="1070528"/>
    <lineage>
        <taxon>unclassified sequences</taxon>
        <taxon>metagenomes</taxon>
        <taxon>organismal metagenomes</taxon>
    </lineage>
</organism>
<keyword evidence="1" id="KW-0812">Transmembrane</keyword>
<keyword evidence="1" id="KW-0472">Membrane</keyword>
<sequence>MASSCPFVDTTTVNGSCYLKCPDGFVDGENNTCVSSIDSSVKVSRSGLQPFPMGGGVTVGANGMPTVAPVHMYSRYGQAKDDYPDLYNAYKDESDRFEAAIAAAKTKLDKEAQVAKAFEDLQAAENVSDKYPDAYQKARTNYYTLLKGPEWAETELTRVAQTEAGPVVQSYSEQYRTVMGQFNQQKSVMELIENAKNKVFGVQDDLKYATTTFGKQIADMQNQINMSNAAHQQQVASVSWYSWFINLLLIVLLVAVVVLLIRRSFVRPPVYQVAYRV</sequence>
<name>A0A6C0J3N0_9ZZZZ</name>
<reference evidence="2" key="1">
    <citation type="journal article" date="2020" name="Nature">
        <title>Giant virus diversity and host interactions through global metagenomics.</title>
        <authorList>
            <person name="Schulz F."/>
            <person name="Roux S."/>
            <person name="Paez-Espino D."/>
            <person name="Jungbluth S."/>
            <person name="Walsh D.A."/>
            <person name="Denef V.J."/>
            <person name="McMahon K.D."/>
            <person name="Konstantinidis K.T."/>
            <person name="Eloe-Fadrosh E.A."/>
            <person name="Kyrpides N.C."/>
            <person name="Woyke T."/>
        </authorList>
    </citation>
    <scope>NUCLEOTIDE SEQUENCE</scope>
    <source>
        <strain evidence="2">GVMAG-M-3300025778-1</strain>
    </source>
</reference>
<dbReference type="AlphaFoldDB" id="A0A6C0J3N0"/>
<accession>A0A6C0J3N0</accession>